<dbReference type="OrthoDB" id="1222875at2759"/>
<reference evidence="1" key="1">
    <citation type="submission" date="2025-08" db="UniProtKB">
        <authorList>
            <consortium name="RefSeq"/>
        </authorList>
    </citation>
    <scope>IDENTIFICATION</scope>
</reference>
<evidence type="ECO:0000313" key="1">
    <source>
        <dbReference type="RefSeq" id="XP_016434445.1"/>
    </source>
</evidence>
<protein>
    <recommendedName>
        <fullName evidence="2">Reverse transcriptase domain-containing protein</fullName>
    </recommendedName>
</protein>
<dbReference type="PANTHER" id="PTHR33116">
    <property type="entry name" value="REVERSE TRANSCRIPTASE ZINC-BINDING DOMAIN-CONTAINING PROTEIN-RELATED-RELATED"/>
    <property type="match status" value="1"/>
</dbReference>
<dbReference type="PANTHER" id="PTHR33116:SF66">
    <property type="entry name" value="REVERSE TRANSCRIPTASE ZINC-BINDING DOMAIN-CONTAINING PROTEIN"/>
    <property type="match status" value="1"/>
</dbReference>
<dbReference type="AlphaFoldDB" id="A0A1S3X389"/>
<accession>A0A1S3X389</accession>
<gene>
    <name evidence="1" type="primary">LOC107760853</name>
</gene>
<dbReference type="KEGG" id="nta:107760853"/>
<dbReference type="STRING" id="4097.A0A1S3X389"/>
<name>A0A1S3X389_TOBAC</name>
<organism evidence="1">
    <name type="scientific">Nicotiana tabacum</name>
    <name type="common">Common tobacco</name>
    <dbReference type="NCBI Taxonomy" id="4097"/>
    <lineage>
        <taxon>Eukaryota</taxon>
        <taxon>Viridiplantae</taxon>
        <taxon>Streptophyta</taxon>
        <taxon>Embryophyta</taxon>
        <taxon>Tracheophyta</taxon>
        <taxon>Spermatophyta</taxon>
        <taxon>Magnoliopsida</taxon>
        <taxon>eudicotyledons</taxon>
        <taxon>Gunneridae</taxon>
        <taxon>Pentapetalae</taxon>
        <taxon>asterids</taxon>
        <taxon>lamiids</taxon>
        <taxon>Solanales</taxon>
        <taxon>Solanaceae</taxon>
        <taxon>Nicotianoideae</taxon>
        <taxon>Nicotianeae</taxon>
        <taxon>Nicotiana</taxon>
    </lineage>
</organism>
<dbReference type="OMA" id="ESYCRSY"/>
<proteinExistence type="predicted"/>
<dbReference type="PaxDb" id="4097-A0A1S3X389"/>
<sequence length="177" mass="20263">MEYLSRNLKNLKLEKTFHFHPMCSRLDITHLSFADDLLLFARGDATSVALMHDRFLIFSATSGLKANLAKISIYYGGVNLEVQKEIQHKIGYSQGSLPFKYLGIPLDTKKLSVMQWQPLIEKIVARISSWTTKKLSYAGRIQLVQHVIFGIQAYWAQIFIISAKVVKTIESYCRSYV</sequence>
<dbReference type="RefSeq" id="XP_016434445.1">
    <property type="nucleotide sequence ID" value="XM_016578959.1"/>
</dbReference>
<evidence type="ECO:0008006" key="2">
    <source>
        <dbReference type="Google" id="ProtNLM"/>
    </source>
</evidence>